<keyword evidence="7" id="KW-0472">Membrane</keyword>
<comment type="function">
    <text evidence="8">Essential component of the vacuolar proton pump (V-ATPase), a multimeric enzyme that catalyzes the translocation of protons across the membranes. Required for assembly and activity of the V-ATPase.</text>
</comment>
<proteinExistence type="inferred from homology"/>
<keyword evidence="4" id="KW-0812">Transmembrane</keyword>
<evidence type="ECO:0000313" key="9">
    <source>
        <dbReference type="EMBL" id="KAK9946996.1"/>
    </source>
</evidence>
<accession>A0AAW1YCN4</accession>
<keyword evidence="10" id="KW-1185">Reference proteome</keyword>
<dbReference type="PANTHER" id="PTHR11629">
    <property type="entry name" value="VACUOLAR PROTON ATPASES"/>
    <property type="match status" value="1"/>
</dbReference>
<keyword evidence="5" id="KW-1133">Transmembrane helix</keyword>
<keyword evidence="3 8" id="KW-0813">Transport</keyword>
<evidence type="ECO:0000256" key="5">
    <source>
        <dbReference type="ARBA" id="ARBA00022989"/>
    </source>
</evidence>
<keyword evidence="8" id="KW-0375">Hydrogen ion transport</keyword>
<dbReference type="GO" id="GO:0016471">
    <property type="term" value="C:vacuolar proton-transporting V-type ATPase complex"/>
    <property type="evidence" value="ECO:0007669"/>
    <property type="project" value="TreeGrafter"/>
</dbReference>
<dbReference type="GO" id="GO:0007035">
    <property type="term" value="P:vacuolar acidification"/>
    <property type="evidence" value="ECO:0007669"/>
    <property type="project" value="TreeGrafter"/>
</dbReference>
<name>A0AAW1YCN4_RUBAR</name>
<dbReference type="GO" id="GO:0033179">
    <property type="term" value="C:proton-transporting V-type ATPase, V0 domain"/>
    <property type="evidence" value="ECO:0007669"/>
    <property type="project" value="InterPro"/>
</dbReference>
<comment type="similarity">
    <text evidence="2 8">Belongs to the V-ATPase 116 kDa subunit family.</text>
</comment>
<keyword evidence="6 8" id="KW-0406">Ion transport</keyword>
<dbReference type="GO" id="GO:0046961">
    <property type="term" value="F:proton-transporting ATPase activity, rotational mechanism"/>
    <property type="evidence" value="ECO:0007669"/>
    <property type="project" value="InterPro"/>
</dbReference>
<dbReference type="InterPro" id="IPR002490">
    <property type="entry name" value="V-ATPase_116kDa_su"/>
</dbReference>
<evidence type="ECO:0000256" key="7">
    <source>
        <dbReference type="ARBA" id="ARBA00023136"/>
    </source>
</evidence>
<dbReference type="PANTHER" id="PTHR11629:SF63">
    <property type="entry name" value="V-TYPE PROTON ATPASE SUBUNIT A"/>
    <property type="match status" value="1"/>
</dbReference>
<evidence type="ECO:0000256" key="4">
    <source>
        <dbReference type="ARBA" id="ARBA00022692"/>
    </source>
</evidence>
<evidence type="ECO:0000256" key="3">
    <source>
        <dbReference type="ARBA" id="ARBA00022448"/>
    </source>
</evidence>
<reference evidence="9 10" key="1">
    <citation type="journal article" date="2023" name="G3 (Bethesda)">
        <title>A chromosome-length genome assembly and annotation of blackberry (Rubus argutus, cv. 'Hillquist').</title>
        <authorList>
            <person name="Bruna T."/>
            <person name="Aryal R."/>
            <person name="Dudchenko O."/>
            <person name="Sargent D.J."/>
            <person name="Mead D."/>
            <person name="Buti M."/>
            <person name="Cavallini A."/>
            <person name="Hytonen T."/>
            <person name="Andres J."/>
            <person name="Pham M."/>
            <person name="Weisz D."/>
            <person name="Mascagni F."/>
            <person name="Usai G."/>
            <person name="Natali L."/>
            <person name="Bassil N."/>
            <person name="Fernandez G.E."/>
            <person name="Lomsadze A."/>
            <person name="Armour M."/>
            <person name="Olukolu B."/>
            <person name="Poorten T."/>
            <person name="Britton C."/>
            <person name="Davik J."/>
            <person name="Ashrafi H."/>
            <person name="Aiden E.L."/>
            <person name="Borodovsky M."/>
            <person name="Worthington M."/>
        </authorList>
    </citation>
    <scope>NUCLEOTIDE SEQUENCE [LARGE SCALE GENOMIC DNA]</scope>
    <source>
        <strain evidence="9">PI 553951</strain>
    </source>
</reference>
<sequence length="116" mass="13199">MAFERILFRATRGNVFLKQAVVNDPVVDPVSGEKVEKNVFIIFYSGERAKNKILKICEAFGANRYPFTDDLGKQFQMITEVSGKLSELKSTIDAGLFHRSICYRQLAINMSNGIFW</sequence>
<dbReference type="AlphaFoldDB" id="A0AAW1YCN4"/>
<dbReference type="Pfam" id="PF01496">
    <property type="entry name" value="V_ATPase_I"/>
    <property type="match status" value="1"/>
</dbReference>
<dbReference type="EMBL" id="JBEDUW010000002">
    <property type="protein sequence ID" value="KAK9946996.1"/>
    <property type="molecule type" value="Genomic_DNA"/>
</dbReference>
<protein>
    <recommendedName>
        <fullName evidence="8">V-type proton ATPase subunit a</fullName>
    </recommendedName>
</protein>
<gene>
    <name evidence="9" type="ORF">M0R45_012433</name>
</gene>
<evidence type="ECO:0000256" key="2">
    <source>
        <dbReference type="ARBA" id="ARBA00009904"/>
    </source>
</evidence>
<comment type="caution">
    <text evidence="9">The sequence shown here is derived from an EMBL/GenBank/DDBJ whole genome shotgun (WGS) entry which is preliminary data.</text>
</comment>
<organism evidence="9 10">
    <name type="scientific">Rubus argutus</name>
    <name type="common">Southern blackberry</name>
    <dbReference type="NCBI Taxonomy" id="59490"/>
    <lineage>
        <taxon>Eukaryota</taxon>
        <taxon>Viridiplantae</taxon>
        <taxon>Streptophyta</taxon>
        <taxon>Embryophyta</taxon>
        <taxon>Tracheophyta</taxon>
        <taxon>Spermatophyta</taxon>
        <taxon>Magnoliopsida</taxon>
        <taxon>eudicotyledons</taxon>
        <taxon>Gunneridae</taxon>
        <taxon>Pentapetalae</taxon>
        <taxon>rosids</taxon>
        <taxon>fabids</taxon>
        <taxon>Rosales</taxon>
        <taxon>Rosaceae</taxon>
        <taxon>Rosoideae</taxon>
        <taxon>Rosoideae incertae sedis</taxon>
        <taxon>Rubus</taxon>
    </lineage>
</organism>
<dbReference type="Proteomes" id="UP001457282">
    <property type="component" value="Unassembled WGS sequence"/>
</dbReference>
<evidence type="ECO:0000256" key="8">
    <source>
        <dbReference type="RuleBase" id="RU361189"/>
    </source>
</evidence>
<evidence type="ECO:0000256" key="1">
    <source>
        <dbReference type="ARBA" id="ARBA00004141"/>
    </source>
</evidence>
<evidence type="ECO:0000256" key="6">
    <source>
        <dbReference type="ARBA" id="ARBA00023065"/>
    </source>
</evidence>
<dbReference type="GO" id="GO:0051117">
    <property type="term" value="F:ATPase binding"/>
    <property type="evidence" value="ECO:0007669"/>
    <property type="project" value="TreeGrafter"/>
</dbReference>
<evidence type="ECO:0000313" key="10">
    <source>
        <dbReference type="Proteomes" id="UP001457282"/>
    </source>
</evidence>
<comment type="subcellular location">
    <subcellularLocation>
        <location evidence="1">Membrane</location>
        <topology evidence="1">Multi-pass membrane protein</topology>
    </subcellularLocation>
</comment>